<dbReference type="Proteomes" id="UP000815677">
    <property type="component" value="Unassembled WGS sequence"/>
</dbReference>
<evidence type="ECO:0000313" key="2">
    <source>
        <dbReference type="EMBL" id="GAT43485.1"/>
    </source>
</evidence>
<sequence>MDTPLHPPLRVTPLSGRFLTTKSTQKRLELFLQDLQDRTTAAQGGQTTVMVQLEKLAKAFKEEREEMNAVAGAYCVHFLRVLRVEKVTDGPGEGLSRPHPVLAIAAHLLSHPLLRVPTPSYTENPLAAGALASHTPYQARGPKKNGEAGGPP</sequence>
<keyword evidence="3" id="KW-1185">Reference proteome</keyword>
<organism evidence="2 3">
    <name type="scientific">Mycena chlorophos</name>
    <name type="common">Agaric fungus</name>
    <name type="synonym">Agaricus chlorophos</name>
    <dbReference type="NCBI Taxonomy" id="658473"/>
    <lineage>
        <taxon>Eukaryota</taxon>
        <taxon>Fungi</taxon>
        <taxon>Dikarya</taxon>
        <taxon>Basidiomycota</taxon>
        <taxon>Agaricomycotina</taxon>
        <taxon>Agaricomycetes</taxon>
        <taxon>Agaricomycetidae</taxon>
        <taxon>Agaricales</taxon>
        <taxon>Marasmiineae</taxon>
        <taxon>Mycenaceae</taxon>
        <taxon>Mycena</taxon>
    </lineage>
</organism>
<feature type="non-terminal residue" evidence="2">
    <location>
        <position position="152"/>
    </location>
</feature>
<accession>A0ABQ0KY14</accession>
<proteinExistence type="predicted"/>
<evidence type="ECO:0000313" key="3">
    <source>
        <dbReference type="Proteomes" id="UP000815677"/>
    </source>
</evidence>
<feature type="region of interest" description="Disordered" evidence="1">
    <location>
        <begin position="132"/>
        <end position="152"/>
    </location>
</feature>
<evidence type="ECO:0000256" key="1">
    <source>
        <dbReference type="SAM" id="MobiDB-lite"/>
    </source>
</evidence>
<reference evidence="2" key="1">
    <citation type="submission" date="2014-09" db="EMBL/GenBank/DDBJ databases">
        <title>Genome sequence of the luminous mushroom Mycena chlorophos for searching fungal bioluminescence genes.</title>
        <authorList>
            <person name="Tanaka Y."/>
            <person name="Kasuga D."/>
            <person name="Oba Y."/>
            <person name="Hase S."/>
            <person name="Sato K."/>
            <person name="Oba Y."/>
            <person name="Sakakibara Y."/>
        </authorList>
    </citation>
    <scope>NUCLEOTIDE SEQUENCE</scope>
</reference>
<name>A0ABQ0KY14_MYCCL</name>
<protein>
    <submittedName>
        <fullName evidence="2">Uncharacterized protein</fullName>
    </submittedName>
</protein>
<gene>
    <name evidence="2" type="ORF">MCHLO_01162</name>
</gene>
<dbReference type="EMBL" id="DF839074">
    <property type="protein sequence ID" value="GAT43485.1"/>
    <property type="molecule type" value="Genomic_DNA"/>
</dbReference>